<evidence type="ECO:0000313" key="10">
    <source>
        <dbReference type="Proteomes" id="UP000280099"/>
    </source>
</evidence>
<dbReference type="InterPro" id="IPR051800">
    <property type="entry name" value="PqiA-PqiB_transport"/>
</dbReference>
<reference evidence="9 10" key="1">
    <citation type="submission" date="2018-10" db="EMBL/GenBank/DDBJ databases">
        <title>Genomic Encyclopedia of Type Strains, Phase IV (KMG-IV): sequencing the most valuable type-strain genomes for metagenomic binning, comparative biology and taxonomic classification.</title>
        <authorList>
            <person name="Goeker M."/>
        </authorList>
    </citation>
    <scope>NUCLEOTIDE SEQUENCE [LARGE SCALE GENOMIC DNA]</scope>
    <source>
        <strain evidence="9 10">DSM 23800</strain>
    </source>
</reference>
<feature type="transmembrane region" description="Helical" evidence="7">
    <location>
        <begin position="21"/>
        <end position="40"/>
    </location>
</feature>
<sequence length="880" mass="97087">MTEQNSPIPAKVRQPRRISPFWILPLIAFIIGIVLFFQILKETGENITIRFQNGAGIEAGRTAIRYQGLQIGVVRKVAFVDDLKEIEVTAEINPEATSVLREGTKFWLVQPSASLAGISGIDALVSGNYITLLPGNGDSQYSFQAEDEPPLVPVTDGDLMVKLVADDLGSIAIGANVYFRKVPVGTVADYRFTHNQNKVEIDVVIDKKYAHLVKKDSRFWNTSGIRADLNFPSGITIEVDSLMSVVQGSVAFDSPENSEPALQGQFYSLYKNLKTAKRGTSIQITLPIQSNVEANETGLFYQGTQIGILSEVDSIIGLENESSSTLNGILLIDPSYQDLLRTDTIILLKEPKFSLNTSQLTKFSELFRGNYFEIIPGKAEENSFTFNIQKESDYLLNRPNTQSFRLISPQSYGVDQGQGIYYNDVQVGEILKRELTIENVNFSAIIFPEYRHLIGENSKFVAISNLDVSIGLDGMNINAGSPSNWLQGGIRLLDANPTGQIKPEYPLYKDIESAESGLTDDKKQAALTLSAKNLSGIDKGSVLLYKQFQVGEVLAIHPKKDQFNIDLFIQPQYKHLLSDTSRFWIEPAVKVDISTNGLSLQTSPIMRTLKGAISFDNGGAKNNLTLYSDFEKAHSGNTYITIIAKDATKLSEGMPIKYMGLTIGTVESLKLDNKKKQIKLNVFINSQYYNIVAKSGSKFKAISPEINTTGIKNLDALLQNYIEVEPGNGKYKAQFSLTDRNTLPTTIYNGFPIIVEASDADGITPDAPVLYRGMQVGVVEKLTLSELADRVFIHLQINPSYRHLVRKNSQFWTASGYSMNVGLNGATITSGTMSQLLNGGIAFSTPSGKIVQPQAEANRHFRLQRTSPDNALKWSQGIAE</sequence>
<gene>
    <name evidence="9" type="ORF">DES31_0894</name>
</gene>
<evidence type="ECO:0000256" key="3">
    <source>
        <dbReference type="ARBA" id="ARBA00022519"/>
    </source>
</evidence>
<organism evidence="9 10">
    <name type="scientific">Otariodibacter oris</name>
    <dbReference type="NCBI Taxonomy" id="1032623"/>
    <lineage>
        <taxon>Bacteria</taxon>
        <taxon>Pseudomonadati</taxon>
        <taxon>Pseudomonadota</taxon>
        <taxon>Gammaproteobacteria</taxon>
        <taxon>Pasteurellales</taxon>
        <taxon>Pasteurellaceae</taxon>
        <taxon>Otariodibacter</taxon>
    </lineage>
</organism>
<evidence type="ECO:0000259" key="8">
    <source>
        <dbReference type="Pfam" id="PF02470"/>
    </source>
</evidence>
<dbReference type="InterPro" id="IPR003399">
    <property type="entry name" value="Mce/MlaD"/>
</dbReference>
<comment type="subcellular location">
    <subcellularLocation>
        <location evidence="1">Cell inner membrane</location>
    </subcellularLocation>
</comment>
<evidence type="ECO:0000256" key="2">
    <source>
        <dbReference type="ARBA" id="ARBA00022475"/>
    </source>
</evidence>
<accession>A0A420XH92</accession>
<dbReference type="Proteomes" id="UP000280099">
    <property type="component" value="Unassembled WGS sequence"/>
</dbReference>
<keyword evidence="2" id="KW-1003">Cell membrane</keyword>
<evidence type="ECO:0000256" key="5">
    <source>
        <dbReference type="ARBA" id="ARBA00022989"/>
    </source>
</evidence>
<dbReference type="Pfam" id="PF02470">
    <property type="entry name" value="MlaD"/>
    <property type="match status" value="4"/>
</dbReference>
<keyword evidence="3" id="KW-0997">Cell inner membrane</keyword>
<keyword evidence="10" id="KW-1185">Reference proteome</keyword>
<name>A0A420XH92_9PAST</name>
<dbReference type="PANTHER" id="PTHR30462:SF0">
    <property type="entry name" value="INTERMEMBRANE TRANSPORT PROTEIN YEBT"/>
    <property type="match status" value="1"/>
</dbReference>
<dbReference type="AlphaFoldDB" id="A0A420XH92"/>
<comment type="caution">
    <text evidence="9">The sequence shown here is derived from an EMBL/GenBank/DDBJ whole genome shotgun (WGS) entry which is preliminary data.</text>
</comment>
<dbReference type="GO" id="GO:0005886">
    <property type="term" value="C:plasma membrane"/>
    <property type="evidence" value="ECO:0007669"/>
    <property type="project" value="UniProtKB-SubCell"/>
</dbReference>
<evidence type="ECO:0000256" key="1">
    <source>
        <dbReference type="ARBA" id="ARBA00004533"/>
    </source>
</evidence>
<protein>
    <submittedName>
        <fullName evidence="9">Paraquat-inducible protein B</fullName>
    </submittedName>
</protein>
<feature type="domain" description="Mce/MlaD" evidence="8">
    <location>
        <begin position="751"/>
        <end position="836"/>
    </location>
</feature>
<dbReference type="PANTHER" id="PTHR30462">
    <property type="entry name" value="INTERMEMBRANE TRANSPORT PROTEIN PQIB-RELATED"/>
    <property type="match status" value="1"/>
</dbReference>
<evidence type="ECO:0000256" key="7">
    <source>
        <dbReference type="SAM" id="Phobius"/>
    </source>
</evidence>
<feature type="domain" description="Mce/MlaD" evidence="8">
    <location>
        <begin position="161"/>
        <end position="218"/>
    </location>
</feature>
<keyword evidence="6 7" id="KW-0472">Membrane</keyword>
<dbReference type="EMBL" id="RBJC01000005">
    <property type="protein sequence ID" value="RKR72729.1"/>
    <property type="molecule type" value="Genomic_DNA"/>
</dbReference>
<evidence type="ECO:0000313" key="9">
    <source>
        <dbReference type="EMBL" id="RKR72729.1"/>
    </source>
</evidence>
<keyword evidence="5 7" id="KW-1133">Transmembrane helix</keyword>
<evidence type="ECO:0000256" key="4">
    <source>
        <dbReference type="ARBA" id="ARBA00022692"/>
    </source>
</evidence>
<proteinExistence type="predicted"/>
<dbReference type="OrthoDB" id="9806984at2"/>
<evidence type="ECO:0000256" key="6">
    <source>
        <dbReference type="ARBA" id="ARBA00023136"/>
    </source>
</evidence>
<feature type="domain" description="Mce/MlaD" evidence="8">
    <location>
        <begin position="638"/>
        <end position="727"/>
    </location>
</feature>
<dbReference type="RefSeq" id="WP_121122453.1">
    <property type="nucleotide sequence ID" value="NZ_CP016604.1"/>
</dbReference>
<feature type="domain" description="Mce/MlaD" evidence="8">
    <location>
        <begin position="44"/>
        <end position="135"/>
    </location>
</feature>
<keyword evidence="4 7" id="KW-0812">Transmembrane</keyword>